<dbReference type="Proteomes" id="UP000232722">
    <property type="component" value="Unassembled WGS sequence"/>
</dbReference>
<dbReference type="AlphaFoldDB" id="A0A2N0Q0P7"/>
<dbReference type="VEuPathDB" id="FungiDB:RhiirA1_461794"/>
<evidence type="ECO:0000313" key="1">
    <source>
        <dbReference type="EMBL" id="PKC12667.1"/>
    </source>
</evidence>
<reference evidence="1 2" key="1">
    <citation type="submission" date="2016-04" db="EMBL/GenBank/DDBJ databases">
        <title>Genome analyses suggest a sexual origin of heterokaryosis in a supposedly ancient asexual fungus.</title>
        <authorList>
            <person name="Ropars J."/>
            <person name="Sedzielewska K."/>
            <person name="Noel J."/>
            <person name="Charron P."/>
            <person name="Farinelli L."/>
            <person name="Marton T."/>
            <person name="Kruger M."/>
            <person name="Pelin A."/>
            <person name="Brachmann A."/>
            <person name="Corradi N."/>
        </authorList>
    </citation>
    <scope>NUCLEOTIDE SEQUENCE [LARGE SCALE GENOMIC DNA]</scope>
    <source>
        <strain evidence="1 2">A5</strain>
    </source>
</reference>
<gene>
    <name evidence="1" type="ORF">RhiirA5_411561</name>
</gene>
<comment type="caution">
    <text evidence="1">The sequence shown here is derived from an EMBL/GenBank/DDBJ whole genome shotgun (WGS) entry which is preliminary data.</text>
</comment>
<dbReference type="VEuPathDB" id="FungiDB:RhiirFUN_017867"/>
<proteinExistence type="predicted"/>
<name>A0A2N0Q0P7_9GLOM</name>
<dbReference type="VEuPathDB" id="FungiDB:FUN_020511"/>
<accession>A0A2N0Q0P7</accession>
<dbReference type="EMBL" id="LLXJ01000235">
    <property type="protein sequence ID" value="PKC12667.1"/>
    <property type="molecule type" value="Genomic_DNA"/>
</dbReference>
<protein>
    <submittedName>
        <fullName evidence="1">Uncharacterized protein</fullName>
    </submittedName>
</protein>
<organism evidence="1 2">
    <name type="scientific">Rhizophagus irregularis</name>
    <dbReference type="NCBI Taxonomy" id="588596"/>
    <lineage>
        <taxon>Eukaryota</taxon>
        <taxon>Fungi</taxon>
        <taxon>Fungi incertae sedis</taxon>
        <taxon>Mucoromycota</taxon>
        <taxon>Glomeromycotina</taxon>
        <taxon>Glomeromycetes</taxon>
        <taxon>Glomerales</taxon>
        <taxon>Glomeraceae</taxon>
        <taxon>Rhizophagus</taxon>
    </lineage>
</organism>
<reference evidence="1 2" key="2">
    <citation type="submission" date="2017-09" db="EMBL/GenBank/DDBJ databases">
        <title>Extensive intraspecific genome diversity in a model arbuscular mycorrhizal fungus.</title>
        <authorList>
            <person name="Chen E.C."/>
            <person name="Morin E."/>
            <person name="Beaudet D."/>
            <person name="Noel J."/>
            <person name="Ndikumana S."/>
            <person name="Charron P."/>
            <person name="St-Onge C."/>
            <person name="Giorgi J."/>
            <person name="Grigoriev I.V."/>
            <person name="Roux C."/>
            <person name="Martin F.M."/>
            <person name="Corradi N."/>
        </authorList>
    </citation>
    <scope>NUCLEOTIDE SEQUENCE [LARGE SCALE GENOMIC DNA]</scope>
    <source>
        <strain evidence="1 2">A5</strain>
    </source>
</reference>
<evidence type="ECO:0000313" key="2">
    <source>
        <dbReference type="Proteomes" id="UP000232722"/>
    </source>
</evidence>
<sequence>MLHLFISCKLFTKLYVNKTNMGKSKKHYKKCTANKSVIKKPKIVYTLNDIIFKNCDELERHKKLKEHTHFLEVINETTVRCVCNKKVKLDKSYRAHNLDNHSKSSFAIL</sequence>